<dbReference type="GO" id="GO:0016787">
    <property type="term" value="F:hydrolase activity"/>
    <property type="evidence" value="ECO:0007669"/>
    <property type="project" value="UniProtKB-KW"/>
</dbReference>
<comment type="similarity">
    <text evidence="1">Belongs to the type-I restriction system S methylase family.</text>
</comment>
<proteinExistence type="inferred from homology"/>
<dbReference type="GO" id="GO:0004519">
    <property type="term" value="F:endonuclease activity"/>
    <property type="evidence" value="ECO:0007669"/>
    <property type="project" value="UniProtKB-KW"/>
</dbReference>
<keyword evidence="2" id="KW-0680">Restriction system</keyword>
<evidence type="ECO:0000313" key="5">
    <source>
        <dbReference type="EMBL" id="MEA5478724.1"/>
    </source>
</evidence>
<evidence type="ECO:0000256" key="2">
    <source>
        <dbReference type="ARBA" id="ARBA00022747"/>
    </source>
</evidence>
<dbReference type="Gene3D" id="3.90.220.20">
    <property type="entry name" value="DNA methylase specificity domains"/>
    <property type="match status" value="1"/>
</dbReference>
<dbReference type="Pfam" id="PF01420">
    <property type="entry name" value="Methylase_S"/>
    <property type="match status" value="1"/>
</dbReference>
<evidence type="ECO:0000256" key="3">
    <source>
        <dbReference type="ARBA" id="ARBA00023125"/>
    </source>
</evidence>
<feature type="domain" description="Type I restriction modification DNA specificity" evidence="4">
    <location>
        <begin position="274"/>
        <end position="343"/>
    </location>
</feature>
<name>A0ABU5TKC9_9CYAN</name>
<keyword evidence="6" id="KW-1185">Reference proteome</keyword>
<dbReference type="SUPFAM" id="SSF116734">
    <property type="entry name" value="DNA methylase specificity domain"/>
    <property type="match status" value="1"/>
</dbReference>
<keyword evidence="3" id="KW-0238">DNA-binding</keyword>
<dbReference type="InterPro" id="IPR044946">
    <property type="entry name" value="Restrct_endonuc_typeI_TRD_sf"/>
</dbReference>
<dbReference type="RefSeq" id="WP_323262145.1">
    <property type="nucleotide sequence ID" value="NZ_JAYGIE010000077.1"/>
</dbReference>
<dbReference type="Proteomes" id="UP001301388">
    <property type="component" value="Unassembled WGS sequence"/>
</dbReference>
<evidence type="ECO:0000259" key="4">
    <source>
        <dbReference type="Pfam" id="PF01420"/>
    </source>
</evidence>
<keyword evidence="5" id="KW-0255">Endonuclease</keyword>
<reference evidence="5 6" key="1">
    <citation type="submission" date="2023-12" db="EMBL/GenBank/DDBJ databases">
        <title>Baltic Sea Cyanobacteria.</title>
        <authorList>
            <person name="Delbaje E."/>
            <person name="Fewer D.P."/>
            <person name="Shishido T.K."/>
        </authorList>
    </citation>
    <scope>NUCLEOTIDE SEQUENCE [LARGE SCALE GENOMIC DNA]</scope>
    <source>
        <strain evidence="5 6">UHCC 0370</strain>
    </source>
</reference>
<accession>A0ABU5TKC9</accession>
<comment type="caution">
    <text evidence="5">The sequence shown here is derived from an EMBL/GenBank/DDBJ whole genome shotgun (WGS) entry which is preliminary data.</text>
</comment>
<dbReference type="EC" id="3.1.21.-" evidence="5"/>
<evidence type="ECO:0000256" key="1">
    <source>
        <dbReference type="ARBA" id="ARBA00010923"/>
    </source>
</evidence>
<dbReference type="EMBL" id="JAYGIE010000077">
    <property type="protein sequence ID" value="MEA5478724.1"/>
    <property type="molecule type" value="Genomic_DNA"/>
</dbReference>
<keyword evidence="5" id="KW-0540">Nuclease</keyword>
<sequence>MQESKEKNIVCAFAHELAVFSGAKSLLHIQASQFNLFYDLYDLEFQEVNATANITENARYDLILGDLPLGLNVVEWKDGDGTIKTRQNWLEILKSLNHLEINGIGLFLLEPVGFSSNAGVIFENELNQRGLFVNSYINLPPSILEPYTSLVPVFVVISKKKSNKLFVVELLDDKQAREVARNYCSGVYGDNLANGKYIEASDYHGFYRIKVKDQIERLETQYKSYKEYKLGDLASIKSISKDKHFKECDNTMYIHKSKNSEIVCKISDIKFDHSNYFQVILEDVVINEYLALFFRSALGKLIIESLKSGEFRPVLAQSYLEQAIITLPTLEEQKDIVHTQNKLQVLKQAPIQG</sequence>
<protein>
    <submittedName>
        <fullName evidence="5">Restriction endonuclease subunit S</fullName>
        <ecNumber evidence="5">3.1.21.-</ecNumber>
    </submittedName>
</protein>
<organism evidence="5 6">
    <name type="scientific">Pseudanabaena galeata UHCC 0370</name>
    <dbReference type="NCBI Taxonomy" id="3110310"/>
    <lineage>
        <taxon>Bacteria</taxon>
        <taxon>Bacillati</taxon>
        <taxon>Cyanobacteriota</taxon>
        <taxon>Cyanophyceae</taxon>
        <taxon>Pseudanabaenales</taxon>
        <taxon>Pseudanabaenaceae</taxon>
        <taxon>Pseudanabaena</taxon>
    </lineage>
</organism>
<gene>
    <name evidence="5" type="ORF">VB774_13945</name>
</gene>
<evidence type="ECO:0000313" key="6">
    <source>
        <dbReference type="Proteomes" id="UP001301388"/>
    </source>
</evidence>
<dbReference type="InterPro" id="IPR000055">
    <property type="entry name" value="Restrct_endonuc_typeI_TRD"/>
</dbReference>
<keyword evidence="5" id="KW-0378">Hydrolase</keyword>